<evidence type="ECO:0000313" key="2">
    <source>
        <dbReference type="Proteomes" id="UP000030960"/>
    </source>
</evidence>
<dbReference type="InterPro" id="IPR010982">
    <property type="entry name" value="Lambda_DNA-bd_dom_sf"/>
</dbReference>
<accession>A0A0B3RPD2</accession>
<dbReference type="Proteomes" id="UP000030960">
    <property type="component" value="Unassembled WGS sequence"/>
</dbReference>
<comment type="caution">
    <text evidence="1">The sequence shown here is derived from an EMBL/GenBank/DDBJ whole genome shotgun (WGS) entry which is preliminary data.</text>
</comment>
<reference evidence="1 2" key="1">
    <citation type="submission" date="2014-10" db="EMBL/GenBank/DDBJ databases">
        <title>Genome sequence of Ponticoccus sp. strain UMTAT08 isolated from clonal culture of toxic dinoflagellate Alexandrium tamiyavanichii.</title>
        <authorList>
            <person name="Gan H.Y."/>
            <person name="Muhd D.-D."/>
            <person name="Mohd Noor M.E."/>
            <person name="Yeong Y.S."/>
            <person name="Usup G."/>
        </authorList>
    </citation>
    <scope>NUCLEOTIDE SEQUENCE [LARGE SCALE GENOMIC DNA]</scope>
    <source>
        <strain evidence="1 2">UMTAT08</strain>
    </source>
</reference>
<name>A0A0B3RPD2_9RHOB</name>
<sequence length="200" mass="22503">MSTGVIIRSSQGLHVDFYADGTASQEGAVSNREELVAKYIDDLKKHVGADTDSELAKLLSLDKRTVSAWRSRKSVPERFLNLLSGKGEATEMSPLAKLSPLDQQAFSLALFRYTRIMADVAQTGEYRQVWDEFRSSGPFWMLMVRARKDISEAMRERADHPATALALLLHDDIEDPERTMERDRSSLAQLSGLRTVDEIK</sequence>
<dbReference type="Gene3D" id="1.10.260.40">
    <property type="entry name" value="lambda repressor-like DNA-binding domains"/>
    <property type="match status" value="1"/>
</dbReference>
<protein>
    <submittedName>
        <fullName evidence="1">Uncharacterized protein</fullName>
    </submittedName>
</protein>
<keyword evidence="2" id="KW-1185">Reference proteome</keyword>
<organism evidence="1 2">
    <name type="scientific">Mameliella alba</name>
    <dbReference type="NCBI Taxonomy" id="561184"/>
    <lineage>
        <taxon>Bacteria</taxon>
        <taxon>Pseudomonadati</taxon>
        <taxon>Pseudomonadota</taxon>
        <taxon>Alphaproteobacteria</taxon>
        <taxon>Rhodobacterales</taxon>
        <taxon>Roseobacteraceae</taxon>
        <taxon>Mameliella</taxon>
    </lineage>
</organism>
<proteinExistence type="predicted"/>
<dbReference type="GO" id="GO:0003677">
    <property type="term" value="F:DNA binding"/>
    <property type="evidence" value="ECO:0007669"/>
    <property type="project" value="InterPro"/>
</dbReference>
<gene>
    <name evidence="1" type="ORF">OA50_02540</name>
</gene>
<dbReference type="AlphaFoldDB" id="A0A0B3RPD2"/>
<dbReference type="EMBL" id="JSUQ01000009">
    <property type="protein sequence ID" value="KHQ52995.1"/>
    <property type="molecule type" value="Genomic_DNA"/>
</dbReference>
<evidence type="ECO:0000313" key="1">
    <source>
        <dbReference type="EMBL" id="KHQ52995.1"/>
    </source>
</evidence>